<evidence type="ECO:0000259" key="1">
    <source>
        <dbReference type="PROSITE" id="PS50222"/>
    </source>
</evidence>
<sequence length="209" mass="24357">MHIAIMDLSDINELHAADFAYYRNASQDLRERACAFLNAMDMDRDGQVCLFEFVTFFRECGYNWIDGNTFRAFDRNGDGSLDFYEVLTLYYTMKTRSVWCRVCRVWLTRLYFTCLACYDSCGDTYDLCPTCCARDEIRFQHGWNGHPNIFIDSYVLLRARRRQMPAAAAPNMSLALVLRPAPQRPRFDWWNVLHLLEVAVSVASLCSIM</sequence>
<evidence type="ECO:0000313" key="3">
    <source>
        <dbReference type="Proteomes" id="UP000811246"/>
    </source>
</evidence>
<dbReference type="Pfam" id="PF13202">
    <property type="entry name" value="EF-hand_5"/>
    <property type="match status" value="2"/>
</dbReference>
<evidence type="ECO:0000313" key="2">
    <source>
        <dbReference type="EMBL" id="KAG6726916.1"/>
    </source>
</evidence>
<reference evidence="2" key="1">
    <citation type="submission" date="2021-01" db="EMBL/GenBank/DDBJ databases">
        <authorList>
            <person name="Lovell J.T."/>
            <person name="Bentley N."/>
            <person name="Bhattarai G."/>
            <person name="Jenkins J.W."/>
            <person name="Sreedasyam A."/>
            <person name="Alarcon Y."/>
            <person name="Bock C."/>
            <person name="Boston L."/>
            <person name="Carlson J."/>
            <person name="Cervantes K."/>
            <person name="Clermont K."/>
            <person name="Krom N."/>
            <person name="Kubenka K."/>
            <person name="Mamidi S."/>
            <person name="Mattison C."/>
            <person name="Monteros M."/>
            <person name="Pisani C."/>
            <person name="Plott C."/>
            <person name="Rajasekar S."/>
            <person name="Rhein H.S."/>
            <person name="Rohla C."/>
            <person name="Song M."/>
            <person name="Hilaire R.S."/>
            <person name="Shu S."/>
            <person name="Wells L."/>
            <person name="Wang X."/>
            <person name="Webber J."/>
            <person name="Heerema R.J."/>
            <person name="Klein P."/>
            <person name="Conner P."/>
            <person name="Grauke L."/>
            <person name="Grimwood J."/>
            <person name="Schmutz J."/>
            <person name="Randall J.J."/>
        </authorList>
    </citation>
    <scope>NUCLEOTIDE SEQUENCE</scope>
    <source>
        <tissue evidence="2">Leaf</tissue>
    </source>
</reference>
<organism evidence="2 3">
    <name type="scientific">Carya illinoinensis</name>
    <name type="common">Pecan</name>
    <dbReference type="NCBI Taxonomy" id="32201"/>
    <lineage>
        <taxon>Eukaryota</taxon>
        <taxon>Viridiplantae</taxon>
        <taxon>Streptophyta</taxon>
        <taxon>Embryophyta</taxon>
        <taxon>Tracheophyta</taxon>
        <taxon>Spermatophyta</taxon>
        <taxon>Magnoliopsida</taxon>
        <taxon>eudicotyledons</taxon>
        <taxon>Gunneridae</taxon>
        <taxon>Pentapetalae</taxon>
        <taxon>rosids</taxon>
        <taxon>fabids</taxon>
        <taxon>Fagales</taxon>
        <taxon>Juglandaceae</taxon>
        <taxon>Carya</taxon>
    </lineage>
</organism>
<comment type="caution">
    <text evidence="2">The sequence shown here is derived from an EMBL/GenBank/DDBJ whole genome shotgun (WGS) entry which is preliminary data.</text>
</comment>
<gene>
    <name evidence="2" type="ORF">I3842_02G104200</name>
</gene>
<feature type="domain" description="EF-hand" evidence="1">
    <location>
        <begin position="28"/>
        <end position="63"/>
    </location>
</feature>
<proteinExistence type="predicted"/>
<name>A0A922FR28_CARIL</name>
<dbReference type="AlphaFoldDB" id="A0A922FR28"/>
<accession>A0A922FR28</accession>
<feature type="domain" description="EF-hand" evidence="1">
    <location>
        <begin position="68"/>
        <end position="96"/>
    </location>
</feature>
<protein>
    <recommendedName>
        <fullName evidence="1">EF-hand domain-containing protein</fullName>
    </recommendedName>
</protein>
<dbReference type="PROSITE" id="PS00018">
    <property type="entry name" value="EF_HAND_1"/>
    <property type="match status" value="2"/>
</dbReference>
<dbReference type="InterPro" id="IPR018247">
    <property type="entry name" value="EF_Hand_1_Ca_BS"/>
</dbReference>
<dbReference type="PROSITE" id="PS50222">
    <property type="entry name" value="EF_HAND_2"/>
    <property type="match status" value="2"/>
</dbReference>
<dbReference type="InterPro" id="IPR002048">
    <property type="entry name" value="EF_hand_dom"/>
</dbReference>
<dbReference type="GO" id="GO:0005509">
    <property type="term" value="F:calcium ion binding"/>
    <property type="evidence" value="ECO:0007669"/>
    <property type="project" value="InterPro"/>
</dbReference>
<dbReference type="EMBL" id="CM031826">
    <property type="protein sequence ID" value="KAG6726916.1"/>
    <property type="molecule type" value="Genomic_DNA"/>
</dbReference>
<dbReference type="Proteomes" id="UP000811246">
    <property type="component" value="Chromosome 2"/>
</dbReference>